<reference evidence="1 2" key="2">
    <citation type="journal article" date="2016" name="Int. J. Syst. Evol. Microbiol.">
        <title>Bacillus gobiensis sp. nov., isolated from a soil sample.</title>
        <authorList>
            <person name="Liu B."/>
            <person name="Liu G.H."/>
            <person name="Cetin S."/>
            <person name="Schumann P."/>
            <person name="Pan Z.Z."/>
            <person name="Chen Q.Q."/>
        </authorList>
    </citation>
    <scope>NUCLEOTIDE SEQUENCE [LARGE SCALE GENOMIC DNA]</scope>
    <source>
        <strain evidence="1 2">FJAT-4402</strain>
    </source>
</reference>
<dbReference type="PANTHER" id="PTHR48098:SF3">
    <property type="entry name" value="IRON(III) ENTEROBACTIN ESTERASE"/>
    <property type="match status" value="1"/>
</dbReference>
<evidence type="ECO:0008006" key="3">
    <source>
        <dbReference type="Google" id="ProtNLM"/>
    </source>
</evidence>
<dbReference type="PATRIC" id="fig|1441095.3.peg.787"/>
<evidence type="ECO:0000313" key="1">
    <source>
        <dbReference type="EMBL" id="ALC80779.1"/>
    </source>
</evidence>
<dbReference type="PANTHER" id="PTHR48098">
    <property type="entry name" value="ENTEROCHELIN ESTERASE-RELATED"/>
    <property type="match status" value="1"/>
</dbReference>
<keyword evidence="2" id="KW-1185">Reference proteome</keyword>
<organism evidence="1 2">
    <name type="scientific">Bacillus gobiensis</name>
    <dbReference type="NCBI Taxonomy" id="1441095"/>
    <lineage>
        <taxon>Bacteria</taxon>
        <taxon>Bacillati</taxon>
        <taxon>Bacillota</taxon>
        <taxon>Bacilli</taxon>
        <taxon>Bacillales</taxon>
        <taxon>Bacillaceae</taxon>
        <taxon>Bacillus</taxon>
    </lineage>
</organism>
<accession>A0A0M4FHZ0</accession>
<reference evidence="2" key="1">
    <citation type="submission" date="2015-08" db="EMBL/GenBank/DDBJ databases">
        <title>Genome sequencing project for genomic taxonomy and phylogenomics of Bacillus-like bacteria.</title>
        <authorList>
            <person name="Liu B."/>
            <person name="Wang J."/>
            <person name="Zhu Y."/>
            <person name="Liu G."/>
            <person name="Chen Q."/>
            <person name="Chen Z."/>
            <person name="Lan J."/>
            <person name="Che J."/>
            <person name="Ge C."/>
            <person name="Shi H."/>
            <person name="Pan Z."/>
            <person name="Liu X."/>
        </authorList>
    </citation>
    <scope>NUCLEOTIDE SEQUENCE [LARGE SCALE GENOMIC DNA]</scope>
    <source>
        <strain evidence="2">FJAT-4402</strain>
    </source>
</reference>
<dbReference type="OrthoDB" id="9803578at2"/>
<dbReference type="EMBL" id="CP012600">
    <property type="protein sequence ID" value="ALC80779.1"/>
    <property type="molecule type" value="Genomic_DNA"/>
</dbReference>
<protein>
    <recommendedName>
        <fullName evidence="3">Enterochelin esterase</fullName>
    </recommendedName>
</protein>
<sequence>MTSKKGVINEEKLYSNELAEHMDVLTYLPKTFSPLYTYHVIIAQDGNDYFRLGRIARQAEALMNDGSMERCIIVGIPYNSVSERRNTYHPEGTKFNAYKRFLAKELIPFIDEKFSTYQVGTGRTLIGDSLGATVSLMTALDYPNIFGNIIMQSPYVDQHVLQAIKDTESLHLLSIYHQIGTKETEVHTSDKQVLDFVKPNQELKQLLENKNGIYYFESFDGDHKWTYWQPLITHALKKMLSMSP</sequence>
<dbReference type="AlphaFoldDB" id="A0A0M4FHZ0"/>
<gene>
    <name evidence="1" type="ORF">AM592_03610</name>
</gene>
<dbReference type="InterPro" id="IPR000801">
    <property type="entry name" value="Esterase-like"/>
</dbReference>
<dbReference type="STRING" id="1441095.AM592_03610"/>
<proteinExistence type="predicted"/>
<dbReference type="RefSeq" id="WP_053602520.1">
    <property type="nucleotide sequence ID" value="NZ_CP012600.1"/>
</dbReference>
<evidence type="ECO:0000313" key="2">
    <source>
        <dbReference type="Proteomes" id="UP000067625"/>
    </source>
</evidence>
<name>A0A0M4FHZ0_9BACI</name>
<dbReference type="InterPro" id="IPR029058">
    <property type="entry name" value="AB_hydrolase_fold"/>
</dbReference>
<dbReference type="Proteomes" id="UP000067625">
    <property type="component" value="Chromosome"/>
</dbReference>
<dbReference type="Pfam" id="PF00756">
    <property type="entry name" value="Esterase"/>
    <property type="match status" value="1"/>
</dbReference>
<dbReference type="SUPFAM" id="SSF53474">
    <property type="entry name" value="alpha/beta-Hydrolases"/>
    <property type="match status" value="1"/>
</dbReference>
<dbReference type="Gene3D" id="3.40.50.1820">
    <property type="entry name" value="alpha/beta hydrolase"/>
    <property type="match status" value="1"/>
</dbReference>
<dbReference type="InterPro" id="IPR050583">
    <property type="entry name" value="Mycobacterial_A85_antigen"/>
</dbReference>